<reference evidence="3" key="1">
    <citation type="submission" date="2025-08" db="UniProtKB">
        <authorList>
            <consortium name="RefSeq"/>
        </authorList>
    </citation>
    <scope>IDENTIFICATION</scope>
    <source>
        <tissue evidence="3">Tentacle</tissue>
    </source>
</reference>
<dbReference type="OrthoDB" id="7887808at2759"/>
<dbReference type="InterPro" id="IPR035912">
    <property type="entry name" value="EHR_sf"/>
</dbReference>
<dbReference type="GeneID" id="116308959"/>
<keyword evidence="2" id="KW-1185">Reference proteome</keyword>
<dbReference type="FunCoup" id="A0A6P8J6D1">
    <property type="interactions" value="2052"/>
</dbReference>
<protein>
    <submittedName>
        <fullName evidence="3">Enhancer of rudimentary homolog</fullName>
    </submittedName>
</protein>
<dbReference type="PANTHER" id="PTHR12373:SF0">
    <property type="entry name" value="ENHANCER OF RUDIMENTARY HOMOLOG"/>
    <property type="match status" value="1"/>
</dbReference>
<dbReference type="RefSeq" id="XP_031575332.1">
    <property type="nucleotide sequence ID" value="XM_031719472.1"/>
</dbReference>
<name>A0A6P8J6D1_ACTTE</name>
<dbReference type="SUPFAM" id="SSF143875">
    <property type="entry name" value="ERH-like"/>
    <property type="match status" value="1"/>
</dbReference>
<dbReference type="PIRSF" id="PIRSF016393">
    <property type="entry name" value="Enh_rudimentary"/>
    <property type="match status" value="1"/>
</dbReference>
<evidence type="ECO:0000313" key="2">
    <source>
        <dbReference type="Proteomes" id="UP000515163"/>
    </source>
</evidence>
<comment type="similarity">
    <text evidence="1">Belongs to the E(R) family.</text>
</comment>
<evidence type="ECO:0000256" key="1">
    <source>
        <dbReference type="ARBA" id="ARBA00007491"/>
    </source>
</evidence>
<dbReference type="PROSITE" id="PS01290">
    <property type="entry name" value="ER"/>
    <property type="match status" value="1"/>
</dbReference>
<proteinExistence type="inferred from homology"/>
<accession>A0A6P8J6D1</accession>
<gene>
    <name evidence="3" type="primary">LOC116308959</name>
</gene>
<organism evidence="2 3">
    <name type="scientific">Actinia tenebrosa</name>
    <name type="common">Australian red waratah sea anemone</name>
    <dbReference type="NCBI Taxonomy" id="6105"/>
    <lineage>
        <taxon>Eukaryota</taxon>
        <taxon>Metazoa</taxon>
        <taxon>Cnidaria</taxon>
        <taxon>Anthozoa</taxon>
        <taxon>Hexacorallia</taxon>
        <taxon>Actiniaria</taxon>
        <taxon>Actiniidae</taxon>
        <taxon>Actinia</taxon>
    </lineage>
</organism>
<dbReference type="InParanoid" id="A0A6P8J6D1"/>
<dbReference type="InterPro" id="IPR000781">
    <property type="entry name" value="ERH"/>
</dbReference>
<dbReference type="KEGG" id="aten:116308959"/>
<dbReference type="Pfam" id="PF01133">
    <property type="entry name" value="ER"/>
    <property type="match status" value="1"/>
</dbReference>
<sequence>MLSSILCSPLFCLQIVHFDFSFSWKMSHTILLVQPGSRPETRTYSDYETQDECMEGVCKIFEEHLKRNNPSTPSITYDISQLFDFIDELTDLSCLVCTSDKMYAPHNKEWIKQQIYIMLRKQAGK</sequence>
<evidence type="ECO:0000313" key="3">
    <source>
        <dbReference type="RefSeq" id="XP_031575332.1"/>
    </source>
</evidence>
<dbReference type="Gene3D" id="3.30.2260.10">
    <property type="entry name" value="Enhancer of rudimentary"/>
    <property type="match status" value="1"/>
</dbReference>
<dbReference type="Proteomes" id="UP000515163">
    <property type="component" value="Unplaced"/>
</dbReference>
<dbReference type="AlphaFoldDB" id="A0A6P8J6D1"/>
<dbReference type="PANTHER" id="PTHR12373">
    <property type="entry name" value="ENHANCER OF RUDIMENTARY ERH"/>
    <property type="match status" value="1"/>
</dbReference>